<protein>
    <recommendedName>
        <fullName evidence="2">Heparan-alpha-glucosaminide N-acetyltransferase catalytic domain-containing protein</fullName>
    </recommendedName>
</protein>
<feature type="transmembrane region" description="Helical" evidence="1">
    <location>
        <begin position="7"/>
        <end position="27"/>
    </location>
</feature>
<feature type="transmembrane region" description="Helical" evidence="1">
    <location>
        <begin position="111"/>
        <end position="129"/>
    </location>
</feature>
<dbReference type="Proteomes" id="UP000219559">
    <property type="component" value="Unassembled WGS sequence"/>
</dbReference>
<feature type="transmembrane region" description="Helical" evidence="1">
    <location>
        <begin position="47"/>
        <end position="68"/>
    </location>
</feature>
<feature type="transmembrane region" description="Helical" evidence="1">
    <location>
        <begin position="227"/>
        <end position="247"/>
    </location>
</feature>
<evidence type="ECO:0000313" key="4">
    <source>
        <dbReference type="Proteomes" id="UP000219559"/>
    </source>
</evidence>
<feature type="domain" description="Heparan-alpha-glucosaminide N-acetyltransferase catalytic" evidence="2">
    <location>
        <begin position="5"/>
        <end position="99"/>
    </location>
</feature>
<keyword evidence="4" id="KW-1185">Reference proteome</keyword>
<feature type="transmembrane region" description="Helical" evidence="1">
    <location>
        <begin position="89"/>
        <end position="105"/>
    </location>
</feature>
<organism evidence="3 4">
    <name type="scientific">Sediminicola luteus</name>
    <dbReference type="NCBI Taxonomy" id="319238"/>
    <lineage>
        <taxon>Bacteria</taxon>
        <taxon>Pseudomonadati</taxon>
        <taxon>Bacteroidota</taxon>
        <taxon>Flavobacteriia</taxon>
        <taxon>Flavobacteriales</taxon>
        <taxon>Flavobacteriaceae</taxon>
        <taxon>Sediminicola</taxon>
    </lineage>
</organism>
<sequence>MKGNRIIAIDILRALTMFFMLFVNDLWSLTNIPTWLLHTKANEDGMGFSDVIFPLFLFIVGLSIPLALQTRKGKGESTVDMVKHILSRAIALICMGFFMVNFESMPKTNWAYLWEIGMALGLSLLWLNHKRMPGNTDQRSRLFKGIGIFILLMLALNYTNGPDTGVVALKPHWWGILGLIGWSYLVVSLGYLLIQGSLWKACMVFLIFHGLNIWEHTDSAHMPAFKIVISASNYSLVMAGACATLFMQRLRKKWKPTQISGILGAIGLVGISYGFILRKFYILSKIWATPSWTLLCIGIGLVCLAILIYLTETWGAVNWAKPIKAAGTATLACYLIPYFVYPLVALTTLALPEILSAGWLGLLKSMVFAFLVVKSVEWLHGKGYSLKV</sequence>
<evidence type="ECO:0000256" key="1">
    <source>
        <dbReference type="SAM" id="Phobius"/>
    </source>
</evidence>
<feature type="transmembrane region" description="Helical" evidence="1">
    <location>
        <begin position="259"/>
        <end position="277"/>
    </location>
</feature>
<keyword evidence="1" id="KW-1133">Transmembrane helix</keyword>
<keyword evidence="1" id="KW-0812">Transmembrane</keyword>
<proteinExistence type="predicted"/>
<feature type="transmembrane region" description="Helical" evidence="1">
    <location>
        <begin position="331"/>
        <end position="351"/>
    </location>
</feature>
<feature type="transmembrane region" description="Helical" evidence="1">
    <location>
        <begin position="198"/>
        <end position="215"/>
    </location>
</feature>
<feature type="transmembrane region" description="Helical" evidence="1">
    <location>
        <begin position="141"/>
        <end position="160"/>
    </location>
</feature>
<dbReference type="EMBL" id="NBWU01000005">
    <property type="protein sequence ID" value="PCE63494.1"/>
    <property type="molecule type" value="Genomic_DNA"/>
</dbReference>
<keyword evidence="1" id="KW-0472">Membrane</keyword>
<reference evidence="3 4" key="1">
    <citation type="submission" date="2017-04" db="EMBL/GenBank/DDBJ databases">
        <title>A new member of the family Flavobacteriaceae isolated from ascidians.</title>
        <authorList>
            <person name="Chen L."/>
        </authorList>
    </citation>
    <scope>NUCLEOTIDE SEQUENCE [LARGE SCALE GENOMIC DNA]</scope>
    <source>
        <strain evidence="3 4">HQA918</strain>
    </source>
</reference>
<evidence type="ECO:0000259" key="2">
    <source>
        <dbReference type="Pfam" id="PF07786"/>
    </source>
</evidence>
<dbReference type="RefSeq" id="WP_097443446.1">
    <property type="nucleotide sequence ID" value="NZ_NBWU01000005.1"/>
</dbReference>
<feature type="transmembrane region" description="Helical" evidence="1">
    <location>
        <begin position="172"/>
        <end position="193"/>
    </location>
</feature>
<dbReference type="OrthoDB" id="9788724at2"/>
<evidence type="ECO:0000313" key="3">
    <source>
        <dbReference type="EMBL" id="PCE63494.1"/>
    </source>
</evidence>
<dbReference type="PANTHER" id="PTHR31061">
    <property type="entry name" value="LD22376P"/>
    <property type="match status" value="1"/>
</dbReference>
<dbReference type="Pfam" id="PF07786">
    <property type="entry name" value="HGSNAT_cat"/>
    <property type="match status" value="1"/>
</dbReference>
<name>A0A2A4G6A9_9FLAO</name>
<dbReference type="PANTHER" id="PTHR31061:SF24">
    <property type="entry name" value="LD22376P"/>
    <property type="match status" value="1"/>
</dbReference>
<comment type="caution">
    <text evidence="3">The sequence shown here is derived from an EMBL/GenBank/DDBJ whole genome shotgun (WGS) entry which is preliminary data.</text>
</comment>
<feature type="transmembrane region" description="Helical" evidence="1">
    <location>
        <begin position="357"/>
        <end position="376"/>
    </location>
</feature>
<dbReference type="AlphaFoldDB" id="A0A2A4G6A9"/>
<gene>
    <name evidence="3" type="ORF">B7P33_14890</name>
</gene>
<dbReference type="InterPro" id="IPR012429">
    <property type="entry name" value="HGSNAT_cat"/>
</dbReference>
<feature type="transmembrane region" description="Helical" evidence="1">
    <location>
        <begin position="289"/>
        <end position="310"/>
    </location>
</feature>
<accession>A0A2A4G6A9</accession>